<dbReference type="AlphaFoldDB" id="A0A2Z2KLL4"/>
<evidence type="ECO:0000313" key="2">
    <source>
        <dbReference type="Proteomes" id="UP000249890"/>
    </source>
</evidence>
<organism evidence="1 2">
    <name type="scientific">Paenibacillus donghaensis</name>
    <dbReference type="NCBI Taxonomy" id="414771"/>
    <lineage>
        <taxon>Bacteria</taxon>
        <taxon>Bacillati</taxon>
        <taxon>Bacillota</taxon>
        <taxon>Bacilli</taxon>
        <taxon>Bacillales</taxon>
        <taxon>Paenibacillaceae</taxon>
        <taxon>Paenibacillus</taxon>
    </lineage>
</organism>
<dbReference type="RefSeq" id="WP_087918277.1">
    <property type="nucleotide sequence ID" value="NZ_CP021780.1"/>
</dbReference>
<reference evidence="1 2" key="1">
    <citation type="submission" date="2017-06" db="EMBL/GenBank/DDBJ databases">
        <title>Complete genome sequence of Paenibacillus donghaensis KCTC 13049T isolated from East Sea sediment, South Korea.</title>
        <authorList>
            <person name="Jung B.K."/>
            <person name="Hong S.-J."/>
            <person name="Shin J.-H."/>
        </authorList>
    </citation>
    <scope>NUCLEOTIDE SEQUENCE [LARGE SCALE GENOMIC DNA]</scope>
    <source>
        <strain evidence="1 2">KCTC 13049</strain>
    </source>
</reference>
<dbReference type="KEGG" id="pdh:B9T62_28135"/>
<accession>A0A2Z2KLL4</accession>
<keyword evidence="2" id="KW-1185">Reference proteome</keyword>
<dbReference type="EMBL" id="CP021780">
    <property type="protein sequence ID" value="ASA24293.1"/>
    <property type="molecule type" value="Genomic_DNA"/>
</dbReference>
<dbReference type="Proteomes" id="UP000249890">
    <property type="component" value="Chromosome"/>
</dbReference>
<protein>
    <submittedName>
        <fullName evidence="1">Uncharacterized protein</fullName>
    </submittedName>
</protein>
<gene>
    <name evidence="1" type="ORF">B9T62_28135</name>
</gene>
<sequence>MFDGRTYPVFKVKPFRGSRVRKLLKWIKRSKSQVFKSKREIRYFLEDDMLLKAHNHGKFVALQTLKRYIKESFDVDSLVKRDFNKKAFAGVRMAILLEYLDHQMTITNDAIESLDELVVDEEFESYLRRYLIAQYIIYRDFHSAIYTGEIESDVDEDSDEDL</sequence>
<evidence type="ECO:0000313" key="1">
    <source>
        <dbReference type="EMBL" id="ASA24293.1"/>
    </source>
</evidence>
<name>A0A2Z2KLL4_9BACL</name>
<proteinExistence type="predicted"/>